<evidence type="ECO:0000256" key="2">
    <source>
        <dbReference type="ARBA" id="ARBA00014198"/>
    </source>
</evidence>
<dbReference type="Pfam" id="PF00560">
    <property type="entry name" value="LRR_1"/>
    <property type="match status" value="1"/>
</dbReference>
<protein>
    <recommendedName>
        <fullName evidence="2">Leucine-rich repeat-containing protein 42</fullName>
    </recommendedName>
</protein>
<evidence type="ECO:0000313" key="5">
    <source>
        <dbReference type="EMBL" id="GIX85706.1"/>
    </source>
</evidence>
<comment type="caution">
    <text evidence="5">The sequence shown here is derived from an EMBL/GenBank/DDBJ whole genome shotgun (WGS) entry which is preliminary data.</text>
</comment>
<proteinExistence type="inferred from homology"/>
<dbReference type="InterPro" id="IPR032675">
    <property type="entry name" value="LRR_dom_sf"/>
</dbReference>
<sequence length="145" mass="16677">MTTYFEDALRKQCNFLYLLDVPFPNIHKLNKLCLKRNALKDRAIQKITLPIRMFNKGLKNLKYLDLSGNMFTDAIVPWLSAFQELECLDLSGSYLSMKGQKDLESYCSLKLCKSESNIHPVITNGWASCLLKKVGFNMSDKKRTT</sequence>
<dbReference type="InterPro" id="IPR001611">
    <property type="entry name" value="Leu-rich_rpt"/>
</dbReference>
<keyword evidence="4" id="KW-0677">Repeat</keyword>
<keyword evidence="3" id="KW-0433">Leucine-rich repeat</keyword>
<accession>A0AAV4NPV3</accession>
<dbReference type="PANTHER" id="PTHR31994">
    <property type="entry name" value="LEUCINE-RICH REPEAT-CONTAINING PROTEIN 42"/>
    <property type="match status" value="1"/>
</dbReference>
<dbReference type="PANTHER" id="PTHR31994:SF3">
    <property type="entry name" value="LEUCINE-RICH REPEAT-CONTAINING PROTEIN 42"/>
    <property type="match status" value="1"/>
</dbReference>
<dbReference type="AlphaFoldDB" id="A0AAV4NPV3"/>
<evidence type="ECO:0000313" key="6">
    <source>
        <dbReference type="Proteomes" id="UP001054945"/>
    </source>
</evidence>
<dbReference type="EMBL" id="BPLR01003539">
    <property type="protein sequence ID" value="GIX85706.1"/>
    <property type="molecule type" value="Genomic_DNA"/>
</dbReference>
<keyword evidence="6" id="KW-1185">Reference proteome</keyword>
<reference evidence="5 6" key="1">
    <citation type="submission" date="2021-06" db="EMBL/GenBank/DDBJ databases">
        <title>Caerostris extrusa draft genome.</title>
        <authorList>
            <person name="Kono N."/>
            <person name="Arakawa K."/>
        </authorList>
    </citation>
    <scope>NUCLEOTIDE SEQUENCE [LARGE SCALE GENOMIC DNA]</scope>
</reference>
<comment type="similarity">
    <text evidence="1">Belongs to the LRRC42 family.</text>
</comment>
<organism evidence="5 6">
    <name type="scientific">Caerostris extrusa</name>
    <name type="common">Bark spider</name>
    <name type="synonym">Caerostris bankana</name>
    <dbReference type="NCBI Taxonomy" id="172846"/>
    <lineage>
        <taxon>Eukaryota</taxon>
        <taxon>Metazoa</taxon>
        <taxon>Ecdysozoa</taxon>
        <taxon>Arthropoda</taxon>
        <taxon>Chelicerata</taxon>
        <taxon>Arachnida</taxon>
        <taxon>Araneae</taxon>
        <taxon>Araneomorphae</taxon>
        <taxon>Entelegynae</taxon>
        <taxon>Araneoidea</taxon>
        <taxon>Araneidae</taxon>
        <taxon>Caerostris</taxon>
    </lineage>
</organism>
<name>A0AAV4NPV3_CAEEX</name>
<dbReference type="Proteomes" id="UP001054945">
    <property type="component" value="Unassembled WGS sequence"/>
</dbReference>
<evidence type="ECO:0000256" key="3">
    <source>
        <dbReference type="ARBA" id="ARBA00022614"/>
    </source>
</evidence>
<dbReference type="Gene3D" id="3.80.10.10">
    <property type="entry name" value="Ribonuclease Inhibitor"/>
    <property type="match status" value="1"/>
</dbReference>
<dbReference type="SUPFAM" id="SSF52047">
    <property type="entry name" value="RNI-like"/>
    <property type="match status" value="1"/>
</dbReference>
<evidence type="ECO:0000256" key="4">
    <source>
        <dbReference type="ARBA" id="ARBA00022737"/>
    </source>
</evidence>
<dbReference type="InterPro" id="IPR039631">
    <property type="entry name" value="LRRC42"/>
</dbReference>
<evidence type="ECO:0000256" key="1">
    <source>
        <dbReference type="ARBA" id="ARBA00009297"/>
    </source>
</evidence>
<gene>
    <name evidence="5" type="primary">Lrrc42</name>
    <name evidence="5" type="ORF">CEXT_105371</name>
</gene>